<protein>
    <submittedName>
        <fullName evidence="1">Uncharacterized protein</fullName>
    </submittedName>
</protein>
<evidence type="ECO:0000313" key="2">
    <source>
        <dbReference type="Proteomes" id="UP000006552"/>
    </source>
</evidence>
<dbReference type="STRING" id="76114.ebA6716"/>
<reference evidence="1 2" key="1">
    <citation type="journal article" date="2005" name="Arch. Microbiol.">
        <title>The genome sequence of an anaerobic aromatic-degrading denitrifying bacterium, strain EbN1.</title>
        <authorList>
            <person name="Rabus R."/>
            <person name="Kube M."/>
            <person name="Heider J."/>
            <person name="Beck A."/>
            <person name="Heitmann K."/>
            <person name="Widdel F."/>
            <person name="Reinhardt R."/>
        </authorList>
    </citation>
    <scope>NUCLEOTIDE SEQUENCE [LARGE SCALE GENOMIC DNA]</scope>
    <source>
        <strain evidence="1 2">EbN1</strain>
    </source>
</reference>
<evidence type="ECO:0000313" key="1">
    <source>
        <dbReference type="EMBL" id="CAI09967.1"/>
    </source>
</evidence>
<proteinExistence type="predicted"/>
<keyword evidence="2" id="KW-1185">Reference proteome</keyword>
<dbReference type="EMBL" id="CR555306">
    <property type="protein sequence ID" value="CAI09967.1"/>
    <property type="molecule type" value="Genomic_DNA"/>
</dbReference>
<dbReference type="AlphaFoldDB" id="Q5NY97"/>
<sequence>MPMPAHHRLASCRAQLRACDRVRARCMISPLHDLPTPLRFKVTGSPAVLFRAVRGYHRG</sequence>
<dbReference type="HOGENOM" id="CLU_2950144_0_0_4"/>
<accession>Q5NY97</accession>
<dbReference type="eggNOG" id="ENOG502ZUX6">
    <property type="taxonomic scope" value="Bacteria"/>
</dbReference>
<dbReference type="Proteomes" id="UP000006552">
    <property type="component" value="Chromosome"/>
</dbReference>
<organism evidence="1 2">
    <name type="scientific">Aromatoleum aromaticum (strain DSM 19018 / LMG 30748 / EbN1)</name>
    <name type="common">Azoarcus sp. (strain EbN1)</name>
    <dbReference type="NCBI Taxonomy" id="76114"/>
    <lineage>
        <taxon>Bacteria</taxon>
        <taxon>Pseudomonadati</taxon>
        <taxon>Pseudomonadota</taxon>
        <taxon>Betaproteobacteria</taxon>
        <taxon>Rhodocyclales</taxon>
        <taxon>Rhodocyclaceae</taxon>
        <taxon>Aromatoleum</taxon>
    </lineage>
</organism>
<gene>
    <name evidence="1" type="ORF">ebA6716</name>
</gene>
<dbReference type="KEGG" id="eba:ebA6716"/>
<name>Q5NY97_AROAE</name>